<evidence type="ECO:0000256" key="1">
    <source>
        <dbReference type="SAM" id="SignalP"/>
    </source>
</evidence>
<comment type="caution">
    <text evidence="2">The sequence shown here is derived from an EMBL/GenBank/DDBJ whole genome shotgun (WGS) entry which is preliminary data.</text>
</comment>
<dbReference type="PATRIC" id="fig|1514904.3.peg.680"/>
<sequence>MRPIFTNYQIALSCAAATGIFFTVNSASAEVSLAPHRAVYDVNLNEASERSGINGMNGRIVYEFRGSPCEGYTTSFRFVNRVTARGESNVTDQRTSTYEDAEGENFRFVTQTYVNDNKDREIEGKASTGKDKTSVALDKPDEVNLELPTAMFPTAHIVELLNRADAGETFFQLPIFDGSDGGDRVMSTTIIVGPEKTDGEENRDVIGDLADAEYRKVTISYFDKEDKQEALPEYTIAFKLYDSGITRDLEMDYGDFSLTGKMTDLELFDAESCEG</sequence>
<keyword evidence="1" id="KW-0732">Signal</keyword>
<dbReference type="EMBL" id="JXMU01000011">
    <property type="protein sequence ID" value="KPB01418.1"/>
    <property type="molecule type" value="Genomic_DNA"/>
</dbReference>
<dbReference type="AlphaFoldDB" id="A0A0N0VLJ1"/>
<gene>
    <name evidence="2" type="ORF">SU32_09260</name>
</gene>
<dbReference type="InterPro" id="IPR015000">
    <property type="entry name" value="EipB-like"/>
</dbReference>
<accession>A0A0N0VLJ1</accession>
<feature type="signal peptide" evidence="1">
    <location>
        <begin position="1"/>
        <end position="29"/>
    </location>
</feature>
<keyword evidence="2" id="KW-0547">Nucleotide-binding</keyword>
<proteinExistence type="predicted"/>
<dbReference type="RefSeq" id="WP_053999063.1">
    <property type="nucleotide sequence ID" value="NZ_JXMU01000011.1"/>
</dbReference>
<evidence type="ECO:0000313" key="2">
    <source>
        <dbReference type="EMBL" id="KPB01418.1"/>
    </source>
</evidence>
<keyword evidence="3" id="KW-1185">Reference proteome</keyword>
<dbReference type="Pfam" id="PF08904">
    <property type="entry name" value="EipB_like"/>
    <property type="match status" value="1"/>
</dbReference>
<reference evidence="2 3" key="1">
    <citation type="submission" date="2015-01" db="EMBL/GenBank/DDBJ databases">
        <title>Ahrensia donghaiensis sp. nov., a novel dimethylsulphoniopropionate-cleavage bacterium isolated from seawater and emended descriptions of the genus Ahrensia and Ahrensia kielensis.</title>
        <authorList>
            <person name="Liu J."/>
        </authorList>
    </citation>
    <scope>NUCLEOTIDE SEQUENCE [LARGE SCALE GENOMIC DNA]</scope>
    <source>
        <strain evidence="2 3">LZD062</strain>
    </source>
</reference>
<organism evidence="2 3">
    <name type="scientific">Ahrensia marina</name>
    <dbReference type="NCBI Taxonomy" id="1514904"/>
    <lineage>
        <taxon>Bacteria</taxon>
        <taxon>Pseudomonadati</taxon>
        <taxon>Pseudomonadota</taxon>
        <taxon>Alphaproteobacteria</taxon>
        <taxon>Hyphomicrobiales</taxon>
        <taxon>Ahrensiaceae</taxon>
        <taxon>Ahrensia</taxon>
    </lineage>
</organism>
<feature type="chain" id="PRO_5005861237" evidence="1">
    <location>
        <begin position="30"/>
        <end position="275"/>
    </location>
</feature>
<dbReference type="GO" id="GO:0005524">
    <property type="term" value="F:ATP binding"/>
    <property type="evidence" value="ECO:0007669"/>
    <property type="project" value="UniProtKB-KW"/>
</dbReference>
<dbReference type="Proteomes" id="UP000038011">
    <property type="component" value="Unassembled WGS sequence"/>
</dbReference>
<protein>
    <submittedName>
        <fullName evidence="2">ATP-binding protein</fullName>
    </submittedName>
</protein>
<dbReference type="STRING" id="1514904.SU32_09260"/>
<dbReference type="OrthoDB" id="9815514at2"/>
<name>A0A0N0VLJ1_9HYPH</name>
<evidence type="ECO:0000313" key="3">
    <source>
        <dbReference type="Proteomes" id="UP000038011"/>
    </source>
</evidence>
<keyword evidence="2" id="KW-0067">ATP-binding</keyword>